<dbReference type="Proteomes" id="UP000095286">
    <property type="component" value="Unplaced"/>
</dbReference>
<evidence type="ECO:0000313" key="2">
    <source>
        <dbReference type="WBParaSite" id="RSKR_0000589100.1"/>
    </source>
</evidence>
<protein>
    <submittedName>
        <fullName evidence="2">Uncharacterized protein</fullName>
    </submittedName>
</protein>
<organism evidence="1 2">
    <name type="scientific">Rhabditophanes sp. KR3021</name>
    <dbReference type="NCBI Taxonomy" id="114890"/>
    <lineage>
        <taxon>Eukaryota</taxon>
        <taxon>Metazoa</taxon>
        <taxon>Ecdysozoa</taxon>
        <taxon>Nematoda</taxon>
        <taxon>Chromadorea</taxon>
        <taxon>Rhabditida</taxon>
        <taxon>Tylenchina</taxon>
        <taxon>Panagrolaimomorpha</taxon>
        <taxon>Strongyloidoidea</taxon>
        <taxon>Alloionematidae</taxon>
        <taxon>Rhabditophanes</taxon>
    </lineage>
</organism>
<name>A0AC35U0G9_9BILA</name>
<accession>A0AC35U0G9</accession>
<sequence>MKKLLMPKKFGLVYQLVGSSTAEAVSVNGNILETEEDRVLAAIENANIAALGEIGMPTNRYMQLRMKSSIILLALLALIFLSTQTDAWGGWGWRRRMWGGYPYGGGGYGMGGYGMGGYGMGGYGMGMWG</sequence>
<proteinExistence type="predicted"/>
<reference evidence="2" key="1">
    <citation type="submission" date="2016-11" db="UniProtKB">
        <authorList>
            <consortium name="WormBaseParasite"/>
        </authorList>
    </citation>
    <scope>IDENTIFICATION</scope>
    <source>
        <strain evidence="2">KR3021</strain>
    </source>
</reference>
<evidence type="ECO:0000313" key="1">
    <source>
        <dbReference type="Proteomes" id="UP000095286"/>
    </source>
</evidence>
<dbReference type="WBParaSite" id="RSKR_0000589100.1">
    <property type="protein sequence ID" value="RSKR_0000589100.1"/>
    <property type="gene ID" value="RSKR_0000589100"/>
</dbReference>